<protein>
    <submittedName>
        <fullName evidence="1">Uncharacterized protein</fullName>
    </submittedName>
</protein>
<sequence length="68" mass="8301">MDKSIEKKQKISMVKLLREIRDKMSLEMMDMTFEEQREYLDKKLEGTMFDKKLREKPQDKTFSPNLQI</sequence>
<accession>A0A7M1T583</accession>
<gene>
    <name evidence="1" type="ORF">IMZ16_03150</name>
</gene>
<organism evidence="1 2">
    <name type="scientific">Cruoricaptor ignavus</name>
    <dbReference type="NCBI Taxonomy" id="1118202"/>
    <lineage>
        <taxon>Bacteria</taxon>
        <taxon>Pseudomonadati</taxon>
        <taxon>Bacteroidota</taxon>
        <taxon>Flavobacteriia</taxon>
        <taxon>Flavobacteriales</taxon>
        <taxon>Weeksellaceae</taxon>
        <taxon>Cruoricaptor</taxon>
    </lineage>
</organism>
<evidence type="ECO:0000313" key="1">
    <source>
        <dbReference type="EMBL" id="QOR74447.1"/>
    </source>
</evidence>
<dbReference type="AlphaFoldDB" id="A0A7M1T583"/>
<proteinExistence type="predicted"/>
<dbReference type="KEGG" id="civ:IMZ16_03150"/>
<evidence type="ECO:0000313" key="2">
    <source>
        <dbReference type="Proteomes" id="UP000593605"/>
    </source>
</evidence>
<dbReference type="RefSeq" id="WP_193440456.1">
    <property type="nucleotide sequence ID" value="NZ_CP063145.1"/>
</dbReference>
<reference evidence="1 2" key="1">
    <citation type="submission" date="2020-10" db="EMBL/GenBank/DDBJ databases">
        <title>Complete genome of Cruoricapor ignavus strain M1214 isolated from the blood culture of a febrile patient.</title>
        <authorList>
            <person name="Guglielmino C.J.D."/>
        </authorList>
    </citation>
    <scope>NUCLEOTIDE SEQUENCE [LARGE SCALE GENOMIC DNA]</scope>
    <source>
        <strain evidence="1 2">M1214</strain>
    </source>
</reference>
<dbReference type="EMBL" id="CP063145">
    <property type="protein sequence ID" value="QOR74447.1"/>
    <property type="molecule type" value="Genomic_DNA"/>
</dbReference>
<name>A0A7M1T583_9FLAO</name>
<dbReference type="Proteomes" id="UP000593605">
    <property type="component" value="Chromosome"/>
</dbReference>